<comment type="caution">
    <text evidence="2">The sequence shown here is derived from an EMBL/GenBank/DDBJ whole genome shotgun (WGS) entry which is preliminary data.</text>
</comment>
<proteinExistence type="predicted"/>
<name>A0A2M7XFK1_9BACT</name>
<dbReference type="EMBL" id="PFWT01000009">
    <property type="protein sequence ID" value="PJA46654.1"/>
    <property type="molecule type" value="Genomic_DNA"/>
</dbReference>
<keyword evidence="1" id="KW-0472">Membrane</keyword>
<dbReference type="Proteomes" id="UP000231263">
    <property type="component" value="Unassembled WGS sequence"/>
</dbReference>
<keyword evidence="1" id="KW-1133">Transmembrane helix</keyword>
<reference evidence="3" key="1">
    <citation type="submission" date="2017-09" db="EMBL/GenBank/DDBJ databases">
        <title>Depth-based differentiation of microbial function through sediment-hosted aquifers and enrichment of novel symbionts in the deep terrestrial subsurface.</title>
        <authorList>
            <person name="Probst A.J."/>
            <person name="Ladd B."/>
            <person name="Jarett J.K."/>
            <person name="Geller-Mcgrath D.E."/>
            <person name="Sieber C.M.K."/>
            <person name="Emerson J.B."/>
            <person name="Anantharaman K."/>
            <person name="Thomas B.C."/>
            <person name="Malmstrom R."/>
            <person name="Stieglmeier M."/>
            <person name="Klingl A."/>
            <person name="Woyke T."/>
            <person name="Ryan C.M."/>
            <person name="Banfield J.F."/>
        </authorList>
    </citation>
    <scope>NUCLEOTIDE SEQUENCE [LARGE SCALE GENOMIC DNA]</scope>
</reference>
<accession>A0A2M7XFK1</accession>
<feature type="transmembrane region" description="Helical" evidence="1">
    <location>
        <begin position="285"/>
        <end position="308"/>
    </location>
</feature>
<evidence type="ECO:0000313" key="2">
    <source>
        <dbReference type="EMBL" id="PJA46654.1"/>
    </source>
</evidence>
<dbReference type="Gene3D" id="2.120.10.30">
    <property type="entry name" value="TolB, C-terminal domain"/>
    <property type="match status" value="1"/>
</dbReference>
<protein>
    <submittedName>
        <fullName evidence="2">Uncharacterized protein</fullName>
    </submittedName>
</protein>
<evidence type="ECO:0000313" key="3">
    <source>
        <dbReference type="Proteomes" id="UP000231263"/>
    </source>
</evidence>
<keyword evidence="1" id="KW-0812">Transmembrane</keyword>
<gene>
    <name evidence="2" type="ORF">CO173_02705</name>
</gene>
<evidence type="ECO:0000256" key="1">
    <source>
        <dbReference type="SAM" id="Phobius"/>
    </source>
</evidence>
<dbReference type="SUPFAM" id="SSF63825">
    <property type="entry name" value="YWTD domain"/>
    <property type="match status" value="1"/>
</dbReference>
<dbReference type="AlphaFoldDB" id="A0A2M7XFK1"/>
<dbReference type="InterPro" id="IPR011042">
    <property type="entry name" value="6-blade_b-propeller_TolB-like"/>
</dbReference>
<sequence>MNKLLIKSAKLVAVSSTNNTIVSANLIKLPHSRGHIFSLVRLLGKPDEKRKKIETIIKDHLVRLEQTTTEEANIPRRFEQILSAINEDIHKHILESAKIPLTDIHAIIGVVHKNQVFISGIGNLGAIFMHKTAQARFVIYELDKQFEHDEKTWEKIFVTVLDGELHPGDIFYVATKLPAREISLGELQDILATLPPASALKRIHQHVSIGTAFGGIDFVVQDQTEVGPPKKVNPMNSIEQLGKTKKDTATLLGDQSPDFSNILDKITKPLIKNLSKPGTHGTKNIFGRVITVAIKIIVASYTFVSSLIKKLFTIIFDKQKYESKQISKINSDIKKQNSPLNFVQNSFKKVVQLSTSTKLILVGILGVSIILIVGISVLNSKTSIADEQSAFSTIIARVEEKKNSADASLIYEDKSQARSLLAEAGALLETLNADSSPEKSEIERLRQEINAVFFKLRGVTAPQLQTIAESSVLFSNITEAGGVIFGVTDNQELYKLNELELAWQKVETTNGSIGNFLHSTGEGSNVLFVDSNNRLGRIDTSAKTINPITSGADLLAGIKALTIYNENLYILDTDTEQLIKMRPQGTGFEAGTPWINSKESSLKNAKDVAIDGDIYILTPDRIVRLRSGKEVPFKLDVVDPPLISATNFWTSVNTQSIYILDSVEKRVLVFNKDGQFLAQYVDDAFGEALTVIVREDKRNIIVVTPNKALTFPAVHTLN</sequence>
<organism evidence="2 3">
    <name type="scientific">Candidatus Uhrbacteria bacterium CG_4_9_14_3_um_filter_41_35</name>
    <dbReference type="NCBI Taxonomy" id="1975034"/>
    <lineage>
        <taxon>Bacteria</taxon>
        <taxon>Candidatus Uhriibacteriota</taxon>
    </lineage>
</organism>
<feature type="transmembrane region" description="Helical" evidence="1">
    <location>
        <begin position="359"/>
        <end position="378"/>
    </location>
</feature>